<comment type="caution">
    <text evidence="1">The sequence shown here is derived from an EMBL/GenBank/DDBJ whole genome shotgun (WGS) entry which is preliminary data.</text>
</comment>
<evidence type="ECO:0000313" key="2">
    <source>
        <dbReference type="Proteomes" id="UP000224317"/>
    </source>
</evidence>
<protein>
    <submittedName>
        <fullName evidence="1">Uncharacterized protein</fullName>
    </submittedName>
</protein>
<organism evidence="1 2">
    <name type="scientific">Pseudobutyrivibrio ruminis</name>
    <dbReference type="NCBI Taxonomy" id="46206"/>
    <lineage>
        <taxon>Bacteria</taxon>
        <taxon>Bacillati</taxon>
        <taxon>Bacillota</taxon>
        <taxon>Clostridia</taxon>
        <taxon>Lachnospirales</taxon>
        <taxon>Lachnospiraceae</taxon>
        <taxon>Pseudobutyrivibrio</taxon>
    </lineage>
</organism>
<evidence type="ECO:0000313" key="1">
    <source>
        <dbReference type="EMBL" id="PHU39589.1"/>
    </source>
</evidence>
<dbReference type="AlphaFoldDB" id="A0A2G3E8G6"/>
<dbReference type="EMBL" id="PDYH01000042">
    <property type="protein sequence ID" value="PHU39589.1"/>
    <property type="molecule type" value="Genomic_DNA"/>
</dbReference>
<dbReference type="Proteomes" id="UP000224317">
    <property type="component" value="Unassembled WGS sequence"/>
</dbReference>
<keyword evidence="2" id="KW-1185">Reference proteome</keyword>
<reference evidence="1" key="1">
    <citation type="submission" date="2017-10" db="EMBL/GenBank/DDBJ databases">
        <title>Resolving the taxonomy of Roseburia spp., Eubacterium rectale and Agathobacter spp. through phylogenomic analysis.</title>
        <authorList>
            <person name="Sheridan P.O."/>
            <person name="Walker A.W."/>
            <person name="Duncan S.H."/>
            <person name="Scott K.P."/>
            <person name="Toole P.W.O."/>
            <person name="Luis P."/>
            <person name="Flint H.J."/>
        </authorList>
    </citation>
    <scope>NUCLEOTIDE SEQUENCE [LARGE SCALE GENOMIC DNA]</scope>
    <source>
        <strain evidence="1">JK10</strain>
    </source>
</reference>
<proteinExistence type="predicted"/>
<gene>
    <name evidence="1" type="ORF">CSX00_09740</name>
</gene>
<accession>A0A2G3E8G6</accession>
<name>A0A2G3E8G6_9FIRM</name>
<sequence length="68" mass="7628">MVRWTISPLNRPTQALCAEETLNPGFKELIGAIKKSSQVWLLANLHFLKNKKATKYLVALFNRAEGGT</sequence>